<dbReference type="InterPro" id="IPR001279">
    <property type="entry name" value="Metallo-B-lactamas"/>
</dbReference>
<proteinExistence type="predicted"/>
<reference evidence="2" key="1">
    <citation type="submission" date="2011-10" db="EMBL/GenBank/DDBJ databases">
        <title>The Genome Sequence of Oxalobacter formigenes HOxBLS.</title>
        <authorList>
            <consortium name="The Broad Institute Genome Sequencing Platform"/>
            <person name="Earl A."/>
            <person name="Ward D."/>
            <person name="Feldgarden M."/>
            <person name="Gevers D."/>
            <person name="Allison M.J."/>
            <person name="Humphrey S."/>
            <person name="Young S.K."/>
            <person name="Zeng Q."/>
            <person name="Gargeya S."/>
            <person name="Fitzgerald M."/>
            <person name="Haas B."/>
            <person name="Abouelleil A."/>
            <person name="Alvarado L."/>
            <person name="Arachchi H.M."/>
            <person name="Berlin A."/>
            <person name="Brown A."/>
            <person name="Chapman S.B."/>
            <person name="Chen Z."/>
            <person name="Dunbar C."/>
            <person name="Freedman E."/>
            <person name="Gearin G."/>
            <person name="Goldberg J."/>
            <person name="Griggs A."/>
            <person name="Gujja S."/>
            <person name="Heiman D."/>
            <person name="Howarth C."/>
            <person name="Larson L."/>
            <person name="Lui A."/>
            <person name="MacDonald P.J.P."/>
            <person name="Montmayeur A."/>
            <person name="Murphy C."/>
            <person name="Neiman D."/>
            <person name="Pearson M."/>
            <person name="Priest M."/>
            <person name="Roberts A."/>
            <person name="Saif S."/>
            <person name="Shea T."/>
            <person name="Shenoy N."/>
            <person name="Sisk P."/>
            <person name="Stolte C."/>
            <person name="Sykes S."/>
            <person name="Wortman J."/>
            <person name="Nusbaum C."/>
            <person name="Birren B."/>
        </authorList>
    </citation>
    <scope>NUCLEOTIDE SEQUENCE [LARGE SCALE GENOMIC DNA]</scope>
    <source>
        <strain evidence="2">HOxBLS</strain>
    </source>
</reference>
<evidence type="ECO:0000313" key="3">
    <source>
        <dbReference type="Proteomes" id="UP000003973"/>
    </source>
</evidence>
<dbReference type="EMBL" id="ACDP02000029">
    <property type="protein sequence ID" value="EEO26877.2"/>
    <property type="molecule type" value="Genomic_DNA"/>
</dbReference>
<keyword evidence="3" id="KW-1185">Reference proteome</keyword>
<dbReference type="GO" id="GO:0005737">
    <property type="term" value="C:cytoplasm"/>
    <property type="evidence" value="ECO:0007669"/>
    <property type="project" value="TreeGrafter"/>
</dbReference>
<dbReference type="eggNOG" id="COG2220">
    <property type="taxonomic scope" value="Bacteria"/>
</dbReference>
<gene>
    <name evidence="2" type="ORF">OFAG_00030</name>
</gene>
<dbReference type="Gene3D" id="3.60.15.10">
    <property type="entry name" value="Ribonuclease Z/Hydroxyacylglutathione hydrolase-like"/>
    <property type="match status" value="1"/>
</dbReference>
<dbReference type="Pfam" id="PF12706">
    <property type="entry name" value="Lactamase_B_2"/>
    <property type="match status" value="1"/>
</dbReference>
<dbReference type="InterPro" id="IPR036866">
    <property type="entry name" value="RibonucZ/Hydroxyglut_hydro"/>
</dbReference>
<feature type="domain" description="Metallo-beta-lactamase" evidence="1">
    <location>
        <begin position="124"/>
        <end position="318"/>
    </location>
</feature>
<comment type="caution">
    <text evidence="2">The sequence shown here is derived from an EMBL/GenBank/DDBJ whole genome shotgun (WGS) entry which is preliminary data.</text>
</comment>
<dbReference type="PANTHER" id="PTHR15032:SF4">
    <property type="entry name" value="N-ACYL-PHOSPHATIDYLETHANOLAMINE-HYDROLYZING PHOSPHOLIPASE D"/>
    <property type="match status" value="1"/>
</dbReference>
<dbReference type="SUPFAM" id="SSF56281">
    <property type="entry name" value="Metallo-hydrolase/oxidoreductase"/>
    <property type="match status" value="1"/>
</dbReference>
<sequence>MMRKLKIMMASLLLICAVLVLGTCAFLNRMEFGRNPQGNHYEILKKSPRFIEGEFRNPVPTPLFTDDSTVFSVIVKSIFTPKERLVPDMAVPSVKTDLFSLDPEKDLVIWLGHSSYYVQLAGKRILVDPVFSPYASPFFLFNRAFDGTNVYRAEDIPAIDYLLITHDHWDHLDYPTVMALEPKVKKVVCGLGVGSHFANWGYAASKVLEADWFTGLKNHDGFDIHILPARHFSGRGVMRNRTLWVSFVLQSEKRRIFLSGDTGYGPHLTQIGKLFDGFDLAILENGQYDKRWAFIHMMPEETAKAAVELGAKSVLPAHSGKFAISNHAWDEPFTRLAKASRGKPYRLLTPVIGESVDLDDEKQTFSHWWEPHEPLSGEVCESSGLIEGRTENRSDLE</sequence>
<evidence type="ECO:0000313" key="2">
    <source>
        <dbReference type="EMBL" id="EEO26877.2"/>
    </source>
</evidence>
<dbReference type="Proteomes" id="UP000003973">
    <property type="component" value="Unassembled WGS sequence"/>
</dbReference>
<dbReference type="AlphaFoldDB" id="C3X6W4"/>
<dbReference type="HOGENOM" id="CLU_020884_0_2_4"/>
<protein>
    <recommendedName>
        <fullName evidence="1">Metallo-beta-lactamase domain-containing protein</fullName>
    </recommendedName>
</protein>
<name>C3X6W4_9BURK</name>
<accession>C3X6W4</accession>
<dbReference type="PANTHER" id="PTHR15032">
    <property type="entry name" value="N-ACYL-PHOSPHATIDYLETHANOLAMINE-HYDROLYZING PHOSPHOLIPASE D"/>
    <property type="match status" value="1"/>
</dbReference>
<organism evidence="2 3">
    <name type="scientific">Oxalobacter paraformigenes</name>
    <dbReference type="NCBI Taxonomy" id="556268"/>
    <lineage>
        <taxon>Bacteria</taxon>
        <taxon>Pseudomonadati</taxon>
        <taxon>Pseudomonadota</taxon>
        <taxon>Betaproteobacteria</taxon>
        <taxon>Burkholderiales</taxon>
        <taxon>Oxalobacteraceae</taxon>
        <taxon>Oxalobacter</taxon>
    </lineage>
</organism>
<evidence type="ECO:0000259" key="1">
    <source>
        <dbReference type="Pfam" id="PF12706"/>
    </source>
</evidence>